<keyword evidence="1" id="KW-0732">Signal</keyword>
<evidence type="ECO:0000256" key="1">
    <source>
        <dbReference type="SAM" id="SignalP"/>
    </source>
</evidence>
<sequence length="95" mass="10351">MAHASTKLSACLLCSLRMQTMVGSCWASRLLTSLLDTATLCSITFSMNKSSVSSASVVCSPRSSSKLASPPSDCRPKDLFARIDFLFDFEPLEFF</sequence>
<proteinExistence type="predicted"/>
<dbReference type="AlphaFoldDB" id="A0A3M7QTL4"/>
<feature type="signal peptide" evidence="1">
    <location>
        <begin position="1"/>
        <end position="27"/>
    </location>
</feature>
<protein>
    <recommendedName>
        <fullName evidence="4">Secreted protein</fullName>
    </recommendedName>
</protein>
<evidence type="ECO:0000313" key="2">
    <source>
        <dbReference type="EMBL" id="RNA14672.1"/>
    </source>
</evidence>
<keyword evidence="3" id="KW-1185">Reference proteome</keyword>
<dbReference type="Proteomes" id="UP000276133">
    <property type="component" value="Unassembled WGS sequence"/>
</dbReference>
<name>A0A3M7QTL4_BRAPC</name>
<organism evidence="2 3">
    <name type="scientific">Brachionus plicatilis</name>
    <name type="common">Marine rotifer</name>
    <name type="synonym">Brachionus muelleri</name>
    <dbReference type="NCBI Taxonomy" id="10195"/>
    <lineage>
        <taxon>Eukaryota</taxon>
        <taxon>Metazoa</taxon>
        <taxon>Spiralia</taxon>
        <taxon>Gnathifera</taxon>
        <taxon>Rotifera</taxon>
        <taxon>Eurotatoria</taxon>
        <taxon>Monogononta</taxon>
        <taxon>Pseudotrocha</taxon>
        <taxon>Ploima</taxon>
        <taxon>Brachionidae</taxon>
        <taxon>Brachionus</taxon>
    </lineage>
</organism>
<evidence type="ECO:0008006" key="4">
    <source>
        <dbReference type="Google" id="ProtNLM"/>
    </source>
</evidence>
<comment type="caution">
    <text evidence="2">The sequence shown here is derived from an EMBL/GenBank/DDBJ whole genome shotgun (WGS) entry which is preliminary data.</text>
</comment>
<reference evidence="2 3" key="1">
    <citation type="journal article" date="2018" name="Sci. Rep.">
        <title>Genomic signatures of local adaptation to the degree of environmental predictability in rotifers.</title>
        <authorList>
            <person name="Franch-Gras L."/>
            <person name="Hahn C."/>
            <person name="Garcia-Roger E.M."/>
            <person name="Carmona M.J."/>
            <person name="Serra M."/>
            <person name="Gomez A."/>
        </authorList>
    </citation>
    <scope>NUCLEOTIDE SEQUENCE [LARGE SCALE GENOMIC DNA]</scope>
    <source>
        <strain evidence="2">HYR1</strain>
    </source>
</reference>
<gene>
    <name evidence="2" type="ORF">BpHYR1_052295</name>
</gene>
<dbReference type="EMBL" id="REGN01005133">
    <property type="protein sequence ID" value="RNA14672.1"/>
    <property type="molecule type" value="Genomic_DNA"/>
</dbReference>
<evidence type="ECO:0000313" key="3">
    <source>
        <dbReference type="Proteomes" id="UP000276133"/>
    </source>
</evidence>
<feature type="chain" id="PRO_5018322519" description="Secreted protein" evidence="1">
    <location>
        <begin position="28"/>
        <end position="95"/>
    </location>
</feature>
<accession>A0A3M7QTL4</accession>